<dbReference type="RefSeq" id="WP_171267267.1">
    <property type="nucleotide sequence ID" value="NZ_CP039543.1"/>
</dbReference>
<feature type="signal peptide" evidence="2">
    <location>
        <begin position="1"/>
        <end position="30"/>
    </location>
</feature>
<evidence type="ECO:0000313" key="3">
    <source>
        <dbReference type="EMBL" id="QJT09260.1"/>
    </source>
</evidence>
<organism evidence="3 4">
    <name type="scientific">Oceanidesulfovibrio marinus</name>
    <dbReference type="NCBI Taxonomy" id="370038"/>
    <lineage>
        <taxon>Bacteria</taxon>
        <taxon>Pseudomonadati</taxon>
        <taxon>Thermodesulfobacteriota</taxon>
        <taxon>Desulfovibrionia</taxon>
        <taxon>Desulfovibrionales</taxon>
        <taxon>Desulfovibrionaceae</taxon>
        <taxon>Oceanidesulfovibrio</taxon>
    </lineage>
</organism>
<evidence type="ECO:0008006" key="5">
    <source>
        <dbReference type="Google" id="ProtNLM"/>
    </source>
</evidence>
<accession>A0ABX6NHS6</accession>
<dbReference type="Proteomes" id="UP000503251">
    <property type="component" value="Chromosome"/>
</dbReference>
<feature type="chain" id="PRO_5046877260" description="Regulator RcnB of Ni and Co efflux" evidence="2">
    <location>
        <begin position="31"/>
        <end position="166"/>
    </location>
</feature>
<evidence type="ECO:0000256" key="2">
    <source>
        <dbReference type="SAM" id="SignalP"/>
    </source>
</evidence>
<evidence type="ECO:0000313" key="4">
    <source>
        <dbReference type="Proteomes" id="UP000503251"/>
    </source>
</evidence>
<reference evidence="3 4" key="1">
    <citation type="submission" date="2019-04" db="EMBL/GenBank/DDBJ databases">
        <title>Isolation and culture of sulfate reducing bacteria from the cold seep of the South China Sea.</title>
        <authorList>
            <person name="Sun C."/>
            <person name="Liu R."/>
        </authorList>
    </citation>
    <scope>NUCLEOTIDE SEQUENCE [LARGE SCALE GENOMIC DNA]</scope>
    <source>
        <strain evidence="3 4">CS1</strain>
    </source>
</reference>
<sequence length="166" mass="19139">MTQSKRRGCITCVLMLLAAILLLTATPSYAGHGRHGGHGNRHNHHDYRGHHGRGHRGPPPRVIHRDHYYPQPVPAPVMVPTPVPVPVPAPAPVIVRPHRYRFYPKHKLYYDVSRDRYFHYEGGAWRLFTSNPLINIQLGPAFSFEMNSDRPYTSYSEHVEIYRTYP</sequence>
<protein>
    <recommendedName>
        <fullName evidence="5">Regulator RcnB of Ni and Co efflux</fullName>
    </recommendedName>
</protein>
<feature type="region of interest" description="Disordered" evidence="1">
    <location>
        <begin position="33"/>
        <end position="58"/>
    </location>
</feature>
<proteinExistence type="predicted"/>
<gene>
    <name evidence="3" type="ORF">E8L03_10055</name>
</gene>
<keyword evidence="4" id="KW-1185">Reference proteome</keyword>
<evidence type="ECO:0000256" key="1">
    <source>
        <dbReference type="SAM" id="MobiDB-lite"/>
    </source>
</evidence>
<dbReference type="EMBL" id="CP039543">
    <property type="protein sequence ID" value="QJT09260.1"/>
    <property type="molecule type" value="Genomic_DNA"/>
</dbReference>
<name>A0ABX6NHS6_9BACT</name>
<keyword evidence="2" id="KW-0732">Signal</keyword>